<keyword evidence="7 8" id="KW-0472">Membrane</keyword>
<keyword evidence="4" id="KW-1003">Cell membrane</keyword>
<feature type="transmembrane region" description="Helical" evidence="8">
    <location>
        <begin position="192"/>
        <end position="212"/>
    </location>
</feature>
<proteinExistence type="inferred from homology"/>
<evidence type="ECO:0000256" key="5">
    <source>
        <dbReference type="ARBA" id="ARBA00022692"/>
    </source>
</evidence>
<evidence type="ECO:0000313" key="10">
    <source>
        <dbReference type="Proteomes" id="UP000092695"/>
    </source>
</evidence>
<evidence type="ECO:0000256" key="8">
    <source>
        <dbReference type="RuleBase" id="RU363064"/>
    </source>
</evidence>
<evidence type="ECO:0000256" key="4">
    <source>
        <dbReference type="ARBA" id="ARBA00022475"/>
    </source>
</evidence>
<keyword evidence="5 8" id="KW-0812">Transmembrane</keyword>
<dbReference type="PANTHER" id="PTHR30330:SF3">
    <property type="entry name" value="TRANSCRIPTIONAL REGULATOR, LRP FAMILY"/>
    <property type="match status" value="1"/>
</dbReference>
<dbReference type="Pfam" id="PF01235">
    <property type="entry name" value="Na_Ala_symp"/>
    <property type="match status" value="1"/>
</dbReference>
<sequence length="457" mass="48388">MATIGAALNAFSSFMWGTPLVVLLVGGGIFFVLHSRGLPYRYFRHGFQIITGRYDNDSGDQGDISHFKALATALSGTLGLGNITGVAVAITVGGPGAVFWMWITAIIGIATKFYTASLAVMFRGRDDAGHLQGGPMYVIREGLGRRWMPLAWLFCIAALFGTLPIFQINQLVQIIRDVVAVPAGLTLADDHLAFDLLLGLIFSALVFAVIVGRIQRIANVTSRVVPFMVVFYFVLTAILLVQNASEIPGALSLIVSDAFSGQSVAGGAIGTVILIGVQRGAFSNEAGIGTESLAHGAARTNEPIREGLVAMIGPFVDTLIVCTCTALAILVTGAWQSDAVGVTMTSNAFETAFPGFGGLLLVVMVFFLSISTVLTFSYYGGKCAGFLFGTRYERWYIGFYTVLIIVGAAASLRAVIGLIDGMYATMAIPTMVSSLLLAPKVRVAAKDYFARLKASGG</sequence>
<feature type="transmembrane region" description="Helical" evidence="8">
    <location>
        <begin position="397"/>
        <end position="416"/>
    </location>
</feature>
<dbReference type="AlphaFoldDB" id="A0A193LFG0"/>
<dbReference type="GO" id="GO:0005886">
    <property type="term" value="C:plasma membrane"/>
    <property type="evidence" value="ECO:0007669"/>
    <property type="project" value="UniProtKB-SubCell"/>
</dbReference>
<evidence type="ECO:0000256" key="1">
    <source>
        <dbReference type="ARBA" id="ARBA00004651"/>
    </source>
</evidence>
<dbReference type="PROSITE" id="PS00873">
    <property type="entry name" value="NA_ALANINE_SYMP"/>
    <property type="match status" value="1"/>
</dbReference>
<evidence type="ECO:0000256" key="7">
    <source>
        <dbReference type="ARBA" id="ARBA00023136"/>
    </source>
</evidence>
<evidence type="ECO:0000313" key="9">
    <source>
        <dbReference type="EMBL" id="ANO51242.1"/>
    </source>
</evidence>
<dbReference type="STRING" id="1548547.BA177_08535"/>
<keyword evidence="6 8" id="KW-1133">Transmembrane helix</keyword>
<name>A0A193LFG0_9GAMM</name>
<reference evidence="9 10" key="1">
    <citation type="submission" date="2016-06" db="EMBL/GenBank/DDBJ databases">
        <title>Complete genome sequence of a deep-branching marine Gamma Proteobacterium Woeseia oceani type strain XK5.</title>
        <authorList>
            <person name="Mu D."/>
            <person name="Du Z."/>
        </authorList>
    </citation>
    <scope>NUCLEOTIDE SEQUENCE [LARGE SCALE GENOMIC DNA]</scope>
    <source>
        <strain evidence="9 10">XK5</strain>
    </source>
</reference>
<protein>
    <submittedName>
        <fullName evidence="9">Sodium/alanine symporter</fullName>
    </submittedName>
</protein>
<dbReference type="KEGG" id="woc:BA177_08535"/>
<feature type="transmembrane region" description="Helical" evidence="8">
    <location>
        <begin position="69"/>
        <end position="93"/>
    </location>
</feature>
<keyword evidence="8" id="KW-0997">Cell inner membrane</keyword>
<dbReference type="NCBIfam" id="TIGR00835">
    <property type="entry name" value="agcS"/>
    <property type="match status" value="1"/>
</dbReference>
<feature type="transmembrane region" description="Helical" evidence="8">
    <location>
        <begin position="224"/>
        <end position="244"/>
    </location>
</feature>
<dbReference type="InterPro" id="IPR001463">
    <property type="entry name" value="Na/Ala_symport"/>
</dbReference>
<dbReference type="Proteomes" id="UP000092695">
    <property type="component" value="Chromosome"/>
</dbReference>
<feature type="transmembrane region" description="Helical" evidence="8">
    <location>
        <begin position="99"/>
        <end position="122"/>
    </location>
</feature>
<dbReference type="EMBL" id="CP016268">
    <property type="protein sequence ID" value="ANO51242.1"/>
    <property type="molecule type" value="Genomic_DNA"/>
</dbReference>
<keyword evidence="8" id="KW-0769">Symport</keyword>
<keyword evidence="10" id="KW-1185">Reference proteome</keyword>
<comment type="similarity">
    <text evidence="2 8">Belongs to the alanine or glycine:cation symporter (AGCS) (TC 2.A.25) family.</text>
</comment>
<evidence type="ECO:0000256" key="6">
    <source>
        <dbReference type="ARBA" id="ARBA00022989"/>
    </source>
</evidence>
<dbReference type="PRINTS" id="PR00175">
    <property type="entry name" value="NAALASMPORT"/>
</dbReference>
<dbReference type="RefSeq" id="WP_068615400.1">
    <property type="nucleotide sequence ID" value="NZ_CP016268.1"/>
</dbReference>
<organism evidence="9 10">
    <name type="scientific">Woeseia oceani</name>
    <dbReference type="NCBI Taxonomy" id="1548547"/>
    <lineage>
        <taxon>Bacteria</taxon>
        <taxon>Pseudomonadati</taxon>
        <taxon>Pseudomonadota</taxon>
        <taxon>Gammaproteobacteria</taxon>
        <taxon>Woeseiales</taxon>
        <taxon>Woeseiaceae</taxon>
        <taxon>Woeseia</taxon>
    </lineage>
</organism>
<dbReference type="Gene3D" id="1.20.1740.10">
    <property type="entry name" value="Amino acid/polyamine transporter I"/>
    <property type="match status" value="1"/>
</dbReference>
<feature type="transmembrane region" description="Helical" evidence="8">
    <location>
        <begin position="150"/>
        <end position="172"/>
    </location>
</feature>
<evidence type="ECO:0000256" key="2">
    <source>
        <dbReference type="ARBA" id="ARBA00009261"/>
    </source>
</evidence>
<evidence type="ECO:0000256" key="3">
    <source>
        <dbReference type="ARBA" id="ARBA00022448"/>
    </source>
</evidence>
<feature type="transmembrane region" description="Helical" evidence="8">
    <location>
        <begin position="14"/>
        <end position="33"/>
    </location>
</feature>
<feature type="transmembrane region" description="Helical" evidence="8">
    <location>
        <begin position="250"/>
        <end position="275"/>
    </location>
</feature>
<feature type="transmembrane region" description="Helical" evidence="8">
    <location>
        <begin position="308"/>
        <end position="335"/>
    </location>
</feature>
<comment type="subcellular location">
    <subcellularLocation>
        <location evidence="8">Cell inner membrane</location>
        <topology evidence="8">Multi-pass membrane protein</topology>
    </subcellularLocation>
    <subcellularLocation>
        <location evidence="1">Cell membrane</location>
        <topology evidence="1">Multi-pass membrane protein</topology>
    </subcellularLocation>
</comment>
<dbReference type="PANTHER" id="PTHR30330">
    <property type="entry name" value="AGSS FAMILY TRANSPORTER, SODIUM-ALANINE"/>
    <property type="match status" value="1"/>
</dbReference>
<accession>A0A193LFG0</accession>
<feature type="transmembrane region" description="Helical" evidence="8">
    <location>
        <begin position="355"/>
        <end position="376"/>
    </location>
</feature>
<feature type="transmembrane region" description="Helical" evidence="8">
    <location>
        <begin position="422"/>
        <end position="441"/>
    </location>
</feature>
<gene>
    <name evidence="9" type="ORF">BA177_08535</name>
</gene>
<keyword evidence="3 8" id="KW-0813">Transport</keyword>
<dbReference type="GO" id="GO:0005283">
    <property type="term" value="F:amino acid:sodium symporter activity"/>
    <property type="evidence" value="ECO:0007669"/>
    <property type="project" value="InterPro"/>
</dbReference>